<dbReference type="OrthoDB" id="3540210at2759"/>
<keyword evidence="1" id="KW-1133">Transmembrane helix</keyword>
<keyword evidence="1" id="KW-0472">Membrane</keyword>
<dbReference type="RefSeq" id="XP_033377447.1">
    <property type="nucleotide sequence ID" value="XM_033525527.1"/>
</dbReference>
<keyword evidence="1" id="KW-0812">Transmembrane</keyword>
<dbReference type="EMBL" id="ML978080">
    <property type="protein sequence ID" value="KAF2009108.1"/>
    <property type="molecule type" value="Genomic_DNA"/>
</dbReference>
<dbReference type="GeneID" id="54282924"/>
<feature type="transmembrane region" description="Helical" evidence="1">
    <location>
        <begin position="551"/>
        <end position="578"/>
    </location>
</feature>
<organism evidence="2 3">
    <name type="scientific">Aaosphaeria arxii CBS 175.79</name>
    <dbReference type="NCBI Taxonomy" id="1450172"/>
    <lineage>
        <taxon>Eukaryota</taxon>
        <taxon>Fungi</taxon>
        <taxon>Dikarya</taxon>
        <taxon>Ascomycota</taxon>
        <taxon>Pezizomycotina</taxon>
        <taxon>Dothideomycetes</taxon>
        <taxon>Pleosporomycetidae</taxon>
        <taxon>Pleosporales</taxon>
        <taxon>Pleosporales incertae sedis</taxon>
        <taxon>Aaosphaeria</taxon>
    </lineage>
</organism>
<protein>
    <submittedName>
        <fullName evidence="2">Uncharacterized protein</fullName>
    </submittedName>
</protein>
<reference evidence="2" key="1">
    <citation type="journal article" date="2020" name="Stud. Mycol.">
        <title>101 Dothideomycetes genomes: a test case for predicting lifestyles and emergence of pathogens.</title>
        <authorList>
            <person name="Haridas S."/>
            <person name="Albert R."/>
            <person name="Binder M."/>
            <person name="Bloem J."/>
            <person name="Labutti K."/>
            <person name="Salamov A."/>
            <person name="Andreopoulos B."/>
            <person name="Baker S."/>
            <person name="Barry K."/>
            <person name="Bills G."/>
            <person name="Bluhm B."/>
            <person name="Cannon C."/>
            <person name="Castanera R."/>
            <person name="Culley D."/>
            <person name="Daum C."/>
            <person name="Ezra D."/>
            <person name="Gonzalez J."/>
            <person name="Henrissat B."/>
            <person name="Kuo A."/>
            <person name="Liang C."/>
            <person name="Lipzen A."/>
            <person name="Lutzoni F."/>
            <person name="Magnuson J."/>
            <person name="Mondo S."/>
            <person name="Nolan M."/>
            <person name="Ohm R."/>
            <person name="Pangilinan J."/>
            <person name="Park H.-J."/>
            <person name="Ramirez L."/>
            <person name="Alfaro M."/>
            <person name="Sun H."/>
            <person name="Tritt A."/>
            <person name="Yoshinaga Y."/>
            <person name="Zwiers L.-H."/>
            <person name="Turgeon B."/>
            <person name="Goodwin S."/>
            <person name="Spatafora J."/>
            <person name="Crous P."/>
            <person name="Grigoriev I."/>
        </authorList>
    </citation>
    <scope>NUCLEOTIDE SEQUENCE</scope>
    <source>
        <strain evidence="2">CBS 175.79</strain>
    </source>
</reference>
<sequence>MSELNSNLVKRGVWTNLDHGSVMGQVITTDTRTGILVIAILAVLSSMGTAHLWHLITFAFHQWRANGRETDGLHRQQQALLRTLPTPTSLIADTTKLWWSWRTRTEKATVATLATILLALVCALGSFVASISSSYVVTSSDLNVLVKSPSCGPLNLTEPKWESSYISSVNSVSESYARECYGNGKSSSARCSVFVRPQIPLKREDSACPFASDICASRSPTSTPAITFDSGLVDLNQFGMNLPKSDRVAYRRRTTCGLLPLDNRTSVVEANDLAPGVMWDITSQEPLPGEQLLMIHYGTRSFLSDWKNTSGIVSFARANRTYVYGLTGWTHYSNAARKENGNFFEPIQEMERDDADVALIYVTMNSITYRQPIDDLMFSAHRKIQRDSPQKYTKGTFYVADQPMSVVGCDVCTELGSLPNNLTAKEFPQASAVQLSALDLLVSASYLTPISNSAILNATTRLSPGGHEMHSRLPDDQWTIEVKGWMSYVFASIQVIVTDYAIGAIVRDPQAQEYHLQPRTQGEKALCGLVMMRKDGGFLKHPLTIPRNISVFGLVFIVTLSCFIVFVDMLLLKFLIYLSNFRKALAPRIDRWIQDGVLQLQRRAYEARGEGTWTQLNKDVPLTGANEKLSDLPVESLPSPSSISEKEYEFKLRKAETERTFINSPPSSPISPSVSKEMVFSKDKISSMEEKVRSESLET</sequence>
<evidence type="ECO:0000313" key="3">
    <source>
        <dbReference type="Proteomes" id="UP000799778"/>
    </source>
</evidence>
<gene>
    <name evidence="2" type="ORF">BU24DRAFT_402484</name>
</gene>
<evidence type="ECO:0000256" key="1">
    <source>
        <dbReference type="SAM" id="Phobius"/>
    </source>
</evidence>
<feature type="transmembrane region" description="Helical" evidence="1">
    <location>
        <begin position="110"/>
        <end position="131"/>
    </location>
</feature>
<keyword evidence="3" id="KW-1185">Reference proteome</keyword>
<proteinExistence type="predicted"/>
<name>A0A6A5X832_9PLEO</name>
<accession>A0A6A5X832</accession>
<dbReference type="Proteomes" id="UP000799778">
    <property type="component" value="Unassembled WGS sequence"/>
</dbReference>
<evidence type="ECO:0000313" key="2">
    <source>
        <dbReference type="EMBL" id="KAF2009108.1"/>
    </source>
</evidence>
<feature type="transmembrane region" description="Helical" evidence="1">
    <location>
        <begin position="35"/>
        <end position="60"/>
    </location>
</feature>
<dbReference type="AlphaFoldDB" id="A0A6A5X832"/>